<evidence type="ECO:0000256" key="3">
    <source>
        <dbReference type="ARBA" id="ARBA00023163"/>
    </source>
</evidence>
<evidence type="ECO:0000256" key="1">
    <source>
        <dbReference type="ARBA" id="ARBA00023015"/>
    </source>
</evidence>
<gene>
    <name evidence="6" type="ORF">B0F88_1243</name>
</gene>
<dbReference type="SUPFAM" id="SSF48498">
    <property type="entry name" value="Tetracyclin repressor-like, C-terminal domain"/>
    <property type="match status" value="1"/>
</dbReference>
<dbReference type="OrthoDB" id="7223515at2"/>
<accession>A0A2S6GHQ8</accession>
<keyword evidence="2 4" id="KW-0238">DNA-binding</keyword>
<dbReference type="SUPFAM" id="SSF46689">
    <property type="entry name" value="Homeodomain-like"/>
    <property type="match status" value="1"/>
</dbReference>
<dbReference type="Gene3D" id="1.10.357.10">
    <property type="entry name" value="Tetracycline Repressor, domain 2"/>
    <property type="match status" value="1"/>
</dbReference>
<protein>
    <submittedName>
        <fullName evidence="6">TetR family transcriptional regulator</fullName>
    </submittedName>
</protein>
<keyword evidence="3" id="KW-0804">Transcription</keyword>
<sequence length="198" mass="22183">MARRNKHSLEEIREMVLDAAETIIINEGYSALKVRRIAMDIGYTVGSIYMVFANMADLVIHIKANTVDDLNAELQQVPGCAPEHSIAELAKAYLRFAGRNFNRWSMIFVQDTEFPDWYRQKIDRLFSRVETQFAQLAPGCSEQQSRQAARALWSGVHGICTLSLTGEQDATAINDVENDVVLLVESFIGGWAKKSAQG</sequence>
<dbReference type="PANTHER" id="PTHR30055:SF234">
    <property type="entry name" value="HTH-TYPE TRANSCRIPTIONAL REGULATOR BETI"/>
    <property type="match status" value="1"/>
</dbReference>
<dbReference type="AlphaFoldDB" id="A0A2S6GHQ8"/>
<comment type="caution">
    <text evidence="6">The sequence shown here is derived from an EMBL/GenBank/DDBJ whole genome shotgun (WGS) entry which is preliminary data.</text>
</comment>
<keyword evidence="1" id="KW-0805">Transcription regulation</keyword>
<dbReference type="RefSeq" id="WP_104425315.1">
    <property type="nucleotide sequence ID" value="NZ_PTIY01000024.1"/>
</dbReference>
<evidence type="ECO:0000313" key="6">
    <source>
        <dbReference type="EMBL" id="PPK64745.1"/>
    </source>
</evidence>
<dbReference type="Pfam" id="PF13305">
    <property type="entry name" value="TetR_C_33"/>
    <property type="match status" value="1"/>
</dbReference>
<dbReference type="GO" id="GO:0000976">
    <property type="term" value="F:transcription cis-regulatory region binding"/>
    <property type="evidence" value="ECO:0007669"/>
    <property type="project" value="TreeGrafter"/>
</dbReference>
<dbReference type="InterPro" id="IPR036271">
    <property type="entry name" value="Tet_transcr_reg_TetR-rel_C_sf"/>
</dbReference>
<dbReference type="PANTHER" id="PTHR30055">
    <property type="entry name" value="HTH-TYPE TRANSCRIPTIONAL REGULATOR RUTR"/>
    <property type="match status" value="1"/>
</dbReference>
<keyword evidence="7" id="KW-1185">Reference proteome</keyword>
<proteinExistence type="predicted"/>
<dbReference type="Pfam" id="PF00440">
    <property type="entry name" value="TetR_N"/>
    <property type="match status" value="1"/>
</dbReference>
<evidence type="ECO:0000313" key="7">
    <source>
        <dbReference type="Proteomes" id="UP000238071"/>
    </source>
</evidence>
<dbReference type="InterPro" id="IPR009057">
    <property type="entry name" value="Homeodomain-like_sf"/>
</dbReference>
<dbReference type="InterPro" id="IPR001647">
    <property type="entry name" value="HTH_TetR"/>
</dbReference>
<dbReference type="PROSITE" id="PS50977">
    <property type="entry name" value="HTH_TETR_2"/>
    <property type="match status" value="1"/>
</dbReference>
<dbReference type="EMBL" id="PTIY01000024">
    <property type="protein sequence ID" value="PPK64745.1"/>
    <property type="molecule type" value="Genomic_DNA"/>
</dbReference>
<organism evidence="6 7">
    <name type="scientific">Methylobacter tundripaludum</name>
    <dbReference type="NCBI Taxonomy" id="173365"/>
    <lineage>
        <taxon>Bacteria</taxon>
        <taxon>Pseudomonadati</taxon>
        <taxon>Pseudomonadota</taxon>
        <taxon>Gammaproteobacteria</taxon>
        <taxon>Methylococcales</taxon>
        <taxon>Methylococcaceae</taxon>
        <taxon>Methylobacter</taxon>
    </lineage>
</organism>
<evidence type="ECO:0000256" key="4">
    <source>
        <dbReference type="PROSITE-ProRule" id="PRU00335"/>
    </source>
</evidence>
<dbReference type="InterPro" id="IPR025996">
    <property type="entry name" value="MT1864/Rv1816-like_C"/>
</dbReference>
<dbReference type="GO" id="GO:0003700">
    <property type="term" value="F:DNA-binding transcription factor activity"/>
    <property type="evidence" value="ECO:0007669"/>
    <property type="project" value="TreeGrafter"/>
</dbReference>
<feature type="domain" description="HTH tetR-type" evidence="5">
    <location>
        <begin position="10"/>
        <end position="70"/>
    </location>
</feature>
<feature type="DNA-binding region" description="H-T-H motif" evidence="4">
    <location>
        <begin position="33"/>
        <end position="52"/>
    </location>
</feature>
<evidence type="ECO:0000259" key="5">
    <source>
        <dbReference type="PROSITE" id="PS50977"/>
    </source>
</evidence>
<evidence type="ECO:0000256" key="2">
    <source>
        <dbReference type="ARBA" id="ARBA00023125"/>
    </source>
</evidence>
<name>A0A2S6GHQ8_9GAMM</name>
<dbReference type="InterPro" id="IPR050109">
    <property type="entry name" value="HTH-type_TetR-like_transc_reg"/>
</dbReference>
<dbReference type="Proteomes" id="UP000238071">
    <property type="component" value="Unassembled WGS sequence"/>
</dbReference>
<reference evidence="6 7" key="1">
    <citation type="submission" date="2018-02" db="EMBL/GenBank/DDBJ databases">
        <title>Subsurface microbial communities from deep shales in Ohio and West Virginia, USA.</title>
        <authorList>
            <person name="Wrighton K."/>
        </authorList>
    </citation>
    <scope>NUCLEOTIDE SEQUENCE [LARGE SCALE GENOMIC DNA]</scope>
    <source>
        <strain evidence="6 7">OWC-G53F</strain>
    </source>
</reference>